<evidence type="ECO:0000256" key="6">
    <source>
        <dbReference type="SAM" id="Phobius"/>
    </source>
</evidence>
<dbReference type="Proteomes" id="UP001174932">
    <property type="component" value="Unassembled WGS sequence"/>
</dbReference>
<evidence type="ECO:0000256" key="1">
    <source>
        <dbReference type="ARBA" id="ARBA00004167"/>
    </source>
</evidence>
<feature type="region of interest" description="Disordered" evidence="5">
    <location>
        <begin position="1"/>
        <end position="30"/>
    </location>
</feature>
<keyword evidence="4 6" id="KW-0472">Membrane</keyword>
<evidence type="ECO:0000256" key="4">
    <source>
        <dbReference type="ARBA" id="ARBA00023136"/>
    </source>
</evidence>
<dbReference type="Pfam" id="PF04228">
    <property type="entry name" value="Zn_peptidase"/>
    <property type="match status" value="1"/>
</dbReference>
<reference evidence="7" key="2">
    <citation type="submission" date="2023-07" db="EMBL/GenBank/DDBJ databases">
        <authorList>
            <person name="Shen H."/>
        </authorList>
    </citation>
    <scope>NUCLEOTIDE SEQUENCE</scope>
    <source>
        <strain evidence="7">TNR-22</strain>
    </source>
</reference>
<keyword evidence="3 6" id="KW-1133">Transmembrane helix</keyword>
<dbReference type="PANTHER" id="PTHR30168:SF0">
    <property type="entry name" value="INNER MEMBRANE PROTEIN"/>
    <property type="match status" value="1"/>
</dbReference>
<evidence type="ECO:0000313" key="8">
    <source>
        <dbReference type="Proteomes" id="UP001174932"/>
    </source>
</evidence>
<keyword evidence="8" id="KW-1185">Reference proteome</keyword>
<dbReference type="InterPro" id="IPR007343">
    <property type="entry name" value="Uncharacterised_pept_Zn_put"/>
</dbReference>
<protein>
    <submittedName>
        <fullName evidence="7">Neutral zinc metallopeptidase</fullName>
    </submittedName>
</protein>
<feature type="transmembrane region" description="Helical" evidence="6">
    <location>
        <begin position="43"/>
        <end position="62"/>
    </location>
</feature>
<feature type="compositionally biased region" description="Basic and acidic residues" evidence="5">
    <location>
        <begin position="1"/>
        <end position="17"/>
    </location>
</feature>
<comment type="subcellular location">
    <subcellularLocation>
        <location evidence="1">Membrane</location>
        <topology evidence="1">Single-pass membrane protein</topology>
    </subcellularLocation>
</comment>
<proteinExistence type="predicted"/>
<dbReference type="RefSeq" id="WP_304376105.1">
    <property type="nucleotide sequence ID" value="NZ_JAUOZU010000007.1"/>
</dbReference>
<evidence type="ECO:0000256" key="5">
    <source>
        <dbReference type="SAM" id="MobiDB-lite"/>
    </source>
</evidence>
<comment type="caution">
    <text evidence="7">The sequence shown here is derived from an EMBL/GenBank/DDBJ whole genome shotgun (WGS) entry which is preliminary data.</text>
</comment>
<accession>A0ABT8YKJ3</accession>
<gene>
    <name evidence="7" type="ORF">Q4481_09420</name>
</gene>
<name>A0ABT8YKJ3_9HYPH</name>
<dbReference type="SUPFAM" id="SSF55486">
    <property type="entry name" value="Metalloproteases ('zincins'), catalytic domain"/>
    <property type="match status" value="1"/>
</dbReference>
<keyword evidence="2 6" id="KW-0812">Transmembrane</keyword>
<evidence type="ECO:0000313" key="7">
    <source>
        <dbReference type="EMBL" id="MDO6964175.1"/>
    </source>
</evidence>
<reference evidence="7" key="1">
    <citation type="journal article" date="2015" name="Int. J. Syst. Evol. Microbiol.">
        <title>Rhizobium alvei sp. nov., isolated from a freshwater river.</title>
        <authorList>
            <person name="Sheu S.Y."/>
            <person name="Huang H.W."/>
            <person name="Young C.C."/>
            <person name="Chen W.M."/>
        </authorList>
    </citation>
    <scope>NUCLEOTIDE SEQUENCE</scope>
    <source>
        <strain evidence="7">TNR-22</strain>
    </source>
</reference>
<dbReference type="EMBL" id="JAUOZU010000007">
    <property type="protein sequence ID" value="MDO6964175.1"/>
    <property type="molecule type" value="Genomic_DNA"/>
</dbReference>
<sequence>MDWKGRRQSDNIEDRRGSSPGPMGDSPFGRRGLNIPIGGGKGGIGSIILVIVIFVVLQMMGVDVTSLMNGGSPSGYDQGEQTTSNARPGANDEMKAFVATMLAETEETWSGIFSAAGKSYREPKLVMFSGSTSSPCGTASAATGPFYCPTDEKVYLDTDFFNEMATRFGASGDFAEAYVIAHEVGHHVQNLIGVLPKFNRARQSMSESEANAMSVRVELQADCFAGIWGKFTDQKGMLERGDLDEALNAAAQIGDDALQKRSQGYVVPDSFTHGTSAQRAKWFKRGYESGKMTACDTFSGNI</sequence>
<evidence type="ECO:0000256" key="3">
    <source>
        <dbReference type="ARBA" id="ARBA00022989"/>
    </source>
</evidence>
<evidence type="ECO:0000256" key="2">
    <source>
        <dbReference type="ARBA" id="ARBA00022692"/>
    </source>
</evidence>
<organism evidence="7 8">
    <name type="scientific">Rhizobium alvei</name>
    <dbReference type="NCBI Taxonomy" id="1132659"/>
    <lineage>
        <taxon>Bacteria</taxon>
        <taxon>Pseudomonadati</taxon>
        <taxon>Pseudomonadota</taxon>
        <taxon>Alphaproteobacteria</taxon>
        <taxon>Hyphomicrobiales</taxon>
        <taxon>Rhizobiaceae</taxon>
        <taxon>Rhizobium/Agrobacterium group</taxon>
        <taxon>Rhizobium</taxon>
    </lineage>
</organism>
<dbReference type="PANTHER" id="PTHR30168">
    <property type="entry name" value="PUTATIVE MEMBRANE PROTEIN YPFJ"/>
    <property type="match status" value="1"/>
</dbReference>